<name>A0A4Y7ITC4_PAPSO</name>
<dbReference type="AlphaFoldDB" id="A0A4Y7ITC4"/>
<evidence type="ECO:0008006" key="4">
    <source>
        <dbReference type="Google" id="ProtNLM"/>
    </source>
</evidence>
<dbReference type="EMBL" id="CM010716">
    <property type="protein sequence ID" value="RZC50738.1"/>
    <property type="molecule type" value="Genomic_DNA"/>
</dbReference>
<proteinExistence type="predicted"/>
<evidence type="ECO:0000313" key="2">
    <source>
        <dbReference type="EMBL" id="RZC50738.1"/>
    </source>
</evidence>
<keyword evidence="3" id="KW-1185">Reference proteome</keyword>
<feature type="signal peptide" evidence="1">
    <location>
        <begin position="1"/>
        <end position="20"/>
    </location>
</feature>
<reference evidence="2 3" key="1">
    <citation type="journal article" date="2018" name="Science">
        <title>The opium poppy genome and morphinan production.</title>
        <authorList>
            <person name="Guo L."/>
            <person name="Winzer T."/>
            <person name="Yang X."/>
            <person name="Li Y."/>
            <person name="Ning Z."/>
            <person name="He Z."/>
            <person name="Teodor R."/>
            <person name="Lu Y."/>
            <person name="Bowser T.A."/>
            <person name="Graham I.A."/>
            <person name="Ye K."/>
        </authorList>
    </citation>
    <scope>NUCLEOTIDE SEQUENCE [LARGE SCALE GENOMIC DNA]</scope>
    <source>
        <strain evidence="3">cv. HN1</strain>
        <tissue evidence="2">Leaves</tissue>
    </source>
</reference>
<accession>A0A4Y7ITC4</accession>
<evidence type="ECO:0000256" key="1">
    <source>
        <dbReference type="SAM" id="SignalP"/>
    </source>
</evidence>
<dbReference type="Gramene" id="RZC50738">
    <property type="protein sequence ID" value="RZC50738"/>
    <property type="gene ID" value="C5167_019161"/>
</dbReference>
<keyword evidence="1" id="KW-0732">Signal</keyword>
<protein>
    <recommendedName>
        <fullName evidence="4">Legume lectin domain-containing protein</fullName>
    </recommendedName>
</protein>
<evidence type="ECO:0000313" key="3">
    <source>
        <dbReference type="Proteomes" id="UP000316621"/>
    </source>
</evidence>
<feature type="chain" id="PRO_5021504704" description="Legume lectin domain-containing protein" evidence="1">
    <location>
        <begin position="21"/>
        <end position="90"/>
    </location>
</feature>
<gene>
    <name evidence="2" type="ORF">C5167_019161</name>
</gene>
<sequence>MMILAKLLLQHLISVQVASCMSTLWPLLLQLNGSLNGSNFERLVSGRSIIHPSSADIAFGDRFGGILFSSGKNANEAVQDQLAALSFTRF</sequence>
<organism evidence="2 3">
    <name type="scientific">Papaver somniferum</name>
    <name type="common">Opium poppy</name>
    <dbReference type="NCBI Taxonomy" id="3469"/>
    <lineage>
        <taxon>Eukaryota</taxon>
        <taxon>Viridiplantae</taxon>
        <taxon>Streptophyta</taxon>
        <taxon>Embryophyta</taxon>
        <taxon>Tracheophyta</taxon>
        <taxon>Spermatophyta</taxon>
        <taxon>Magnoliopsida</taxon>
        <taxon>Ranunculales</taxon>
        <taxon>Papaveraceae</taxon>
        <taxon>Papaveroideae</taxon>
        <taxon>Papaver</taxon>
    </lineage>
</organism>
<dbReference type="Proteomes" id="UP000316621">
    <property type="component" value="Chromosome 2"/>
</dbReference>